<evidence type="ECO:0000256" key="1">
    <source>
        <dbReference type="ARBA" id="ARBA00022490"/>
    </source>
</evidence>
<dbReference type="NCBIfam" id="NF009793">
    <property type="entry name" value="PRK13285.1-1"/>
    <property type="match status" value="1"/>
</dbReference>
<evidence type="ECO:0000313" key="6">
    <source>
        <dbReference type="Proteomes" id="UP000032233"/>
    </source>
</evidence>
<dbReference type="PANTHER" id="PTHR39190:SF1">
    <property type="entry name" value="FLAGELLAR ASSEMBLY FACTOR FLIW"/>
    <property type="match status" value="1"/>
</dbReference>
<dbReference type="EMBL" id="AZAC01000015">
    <property type="protein sequence ID" value="KIX13541.1"/>
    <property type="molecule type" value="Genomic_DNA"/>
</dbReference>
<reference evidence="5 6" key="1">
    <citation type="submission" date="2013-11" db="EMBL/GenBank/DDBJ databases">
        <title>Metagenomic analysis of a methanogenic consortium involved in long chain n-alkane degradation.</title>
        <authorList>
            <person name="Davidova I.A."/>
            <person name="Callaghan A.V."/>
            <person name="Wawrik B."/>
            <person name="Pruitt S."/>
            <person name="Marks C."/>
            <person name="Duncan K.E."/>
            <person name="Suflita J.M."/>
        </authorList>
    </citation>
    <scope>NUCLEOTIDE SEQUENCE [LARGE SCALE GENOMIC DNA]</scope>
    <source>
        <strain evidence="5 6">SPR</strain>
    </source>
</reference>
<comment type="caution">
    <text evidence="5">The sequence shown here is derived from an EMBL/GenBank/DDBJ whole genome shotgun (WGS) entry which is preliminary data.</text>
</comment>
<dbReference type="InterPro" id="IPR003775">
    <property type="entry name" value="Flagellar_assembly_factor_FliW"/>
</dbReference>
<evidence type="ECO:0000256" key="3">
    <source>
        <dbReference type="ARBA" id="ARBA00022845"/>
    </source>
</evidence>
<dbReference type="GO" id="GO:0044780">
    <property type="term" value="P:bacterial-type flagellum assembly"/>
    <property type="evidence" value="ECO:0007669"/>
    <property type="project" value="UniProtKB-UniRule"/>
</dbReference>
<dbReference type="SUPFAM" id="SSF141457">
    <property type="entry name" value="BH3618-like"/>
    <property type="match status" value="1"/>
</dbReference>
<comment type="subunit">
    <text evidence="4">Interacts with translational regulator CsrA and flagellin(s).</text>
</comment>
<proteinExistence type="inferred from homology"/>
<evidence type="ECO:0000256" key="2">
    <source>
        <dbReference type="ARBA" id="ARBA00022795"/>
    </source>
</evidence>
<dbReference type="Gene3D" id="2.30.290.10">
    <property type="entry name" value="BH3618-like"/>
    <property type="match status" value="1"/>
</dbReference>
<comment type="subcellular location">
    <subcellularLocation>
        <location evidence="4">Cytoplasm</location>
    </subcellularLocation>
</comment>
<dbReference type="HAMAP" id="MF_01185">
    <property type="entry name" value="FliW"/>
    <property type="match status" value="1"/>
</dbReference>
<keyword evidence="3 4" id="KW-0810">Translation regulation</keyword>
<dbReference type="AlphaFoldDB" id="A0A0D2JCR4"/>
<dbReference type="GO" id="GO:0005737">
    <property type="term" value="C:cytoplasm"/>
    <property type="evidence" value="ECO:0007669"/>
    <property type="project" value="UniProtKB-SubCell"/>
</dbReference>
<dbReference type="Proteomes" id="UP000032233">
    <property type="component" value="Unassembled WGS sequence"/>
</dbReference>
<dbReference type="InterPro" id="IPR024046">
    <property type="entry name" value="Flagellar_assmbl_FliW_dom_sf"/>
</dbReference>
<keyword evidence="6" id="KW-1185">Reference proteome</keyword>
<dbReference type="InParanoid" id="A0A0D2JCR4"/>
<comment type="similarity">
    <text evidence="4">Belongs to the FliW family.</text>
</comment>
<evidence type="ECO:0000313" key="5">
    <source>
        <dbReference type="EMBL" id="KIX13541.1"/>
    </source>
</evidence>
<dbReference type="Pfam" id="PF02623">
    <property type="entry name" value="FliW"/>
    <property type="match status" value="1"/>
</dbReference>
<name>A0A0D2JCR4_9BACT</name>
<keyword evidence="2 4" id="KW-1005">Bacterial flagellum biogenesis</keyword>
<protein>
    <recommendedName>
        <fullName evidence="4">Flagellar assembly factor FliW</fullName>
    </recommendedName>
</protein>
<sequence length="151" mass="16983">MPEANPKEDRVKVQTSRFGEIEVPQEQVIELPQGMIGFPNFHRYVMVQHRPGSPFYWLQSLEQPSLAFAVVTPLVFDPKYEITLGGAETKLLKVEDPQNIQVWVVVTIPHGKPDAITANLKAPLVINLGNRKGAQVILDNPKYSVRQKMPS</sequence>
<dbReference type="GO" id="GO:0006417">
    <property type="term" value="P:regulation of translation"/>
    <property type="evidence" value="ECO:0007669"/>
    <property type="project" value="UniProtKB-KW"/>
</dbReference>
<evidence type="ECO:0000256" key="4">
    <source>
        <dbReference type="HAMAP-Rule" id="MF_01185"/>
    </source>
</evidence>
<dbReference type="STRING" id="1429043.X474_13730"/>
<keyword evidence="4" id="KW-0143">Chaperone</keyword>
<accession>A0A0D2JCR4</accession>
<dbReference type="PANTHER" id="PTHR39190">
    <property type="entry name" value="FLAGELLAR ASSEMBLY FACTOR FLIW"/>
    <property type="match status" value="1"/>
</dbReference>
<comment type="function">
    <text evidence="4">Acts as an anti-CsrA protein, binds CsrA and prevents it from repressing translation of its target genes, one of which is flagellin. Binds to flagellin and participates in the assembly of the flagellum.</text>
</comment>
<keyword evidence="1 4" id="KW-0963">Cytoplasm</keyword>
<organism evidence="5 6">
    <name type="scientific">Dethiosulfatarculus sandiegensis</name>
    <dbReference type="NCBI Taxonomy" id="1429043"/>
    <lineage>
        <taxon>Bacteria</taxon>
        <taxon>Pseudomonadati</taxon>
        <taxon>Thermodesulfobacteriota</taxon>
        <taxon>Desulfarculia</taxon>
        <taxon>Desulfarculales</taxon>
        <taxon>Desulfarculaceae</taxon>
        <taxon>Dethiosulfatarculus</taxon>
    </lineage>
</organism>
<gene>
    <name evidence="4" type="primary">fliW</name>
    <name evidence="5" type="ORF">X474_13730</name>
</gene>